<dbReference type="PANTHER" id="PTHR43031">
    <property type="entry name" value="FAD-DEPENDENT OXIDOREDUCTASE"/>
    <property type="match status" value="1"/>
</dbReference>
<proteinExistence type="predicted"/>
<gene>
    <name evidence="3" type="ORF">GU926_02630</name>
</gene>
<dbReference type="PANTHER" id="PTHR43031:SF1">
    <property type="entry name" value="PYRIDINE NUCLEOTIDE-DISULPHIDE OXIDOREDUCTASE"/>
    <property type="match status" value="1"/>
</dbReference>
<accession>A0A6P1P4D9</accession>
<dbReference type="Gene3D" id="3.40.250.10">
    <property type="entry name" value="Rhodanese-like domain"/>
    <property type="match status" value="1"/>
</dbReference>
<reference evidence="3 4" key="1">
    <citation type="submission" date="2020-01" db="EMBL/GenBank/DDBJ databases">
        <authorList>
            <person name="Kim M."/>
        </authorList>
    </citation>
    <scope>NUCLEOTIDE SEQUENCE [LARGE SCALE GENOMIC DNA]</scope>
    <source>
        <strain evidence="3 4">BT10</strain>
    </source>
</reference>
<keyword evidence="4" id="KW-1185">Reference proteome</keyword>
<dbReference type="KEGG" id="nib:GU926_02630"/>
<dbReference type="AlphaFoldDB" id="A0A6P1P4D9"/>
<dbReference type="PROSITE" id="PS50206">
    <property type="entry name" value="RHODANESE_3"/>
    <property type="match status" value="1"/>
</dbReference>
<dbReference type="Pfam" id="PF00581">
    <property type="entry name" value="Rhodanese"/>
    <property type="match status" value="1"/>
</dbReference>
<protein>
    <submittedName>
        <fullName evidence="3">Rhodanese-like domain-containing protein</fullName>
    </submittedName>
</protein>
<dbReference type="InterPro" id="IPR036873">
    <property type="entry name" value="Rhodanese-like_dom_sf"/>
</dbReference>
<feature type="chain" id="PRO_5027122589" evidence="1">
    <location>
        <begin position="20"/>
        <end position="128"/>
    </location>
</feature>
<evidence type="ECO:0000313" key="4">
    <source>
        <dbReference type="Proteomes" id="UP000464214"/>
    </source>
</evidence>
<dbReference type="EMBL" id="CP047897">
    <property type="protein sequence ID" value="QHL89314.1"/>
    <property type="molecule type" value="Genomic_DNA"/>
</dbReference>
<dbReference type="PROSITE" id="PS51257">
    <property type="entry name" value="PROKAR_LIPOPROTEIN"/>
    <property type="match status" value="1"/>
</dbReference>
<organism evidence="3 4">
    <name type="scientific">Nibribacter ruber</name>
    <dbReference type="NCBI Taxonomy" id="2698458"/>
    <lineage>
        <taxon>Bacteria</taxon>
        <taxon>Pseudomonadati</taxon>
        <taxon>Bacteroidota</taxon>
        <taxon>Cytophagia</taxon>
        <taxon>Cytophagales</taxon>
        <taxon>Hymenobacteraceae</taxon>
        <taxon>Nibribacter</taxon>
    </lineage>
</organism>
<name>A0A6P1P4D9_9BACT</name>
<evidence type="ECO:0000259" key="2">
    <source>
        <dbReference type="PROSITE" id="PS50206"/>
    </source>
</evidence>
<dbReference type="InterPro" id="IPR001763">
    <property type="entry name" value="Rhodanese-like_dom"/>
</dbReference>
<sequence length="128" mass="13959">MKTLVLMLALSMTFLGACAQQKSPEQLSPSQFKTLAQKEKGVVVDVRTPEEFAAGHLQAALLSDFRGGQFAKDFAGWDKDKTYYLYCASGNRSGQAAKLMLDAGFTKVYNVGAFNQLKEGGLPVEDKK</sequence>
<dbReference type="CDD" id="cd00158">
    <property type="entry name" value="RHOD"/>
    <property type="match status" value="1"/>
</dbReference>
<feature type="domain" description="Rhodanese" evidence="2">
    <location>
        <begin position="37"/>
        <end position="126"/>
    </location>
</feature>
<evidence type="ECO:0000313" key="3">
    <source>
        <dbReference type="EMBL" id="QHL89314.1"/>
    </source>
</evidence>
<feature type="signal peptide" evidence="1">
    <location>
        <begin position="1"/>
        <end position="19"/>
    </location>
</feature>
<keyword evidence="1" id="KW-0732">Signal</keyword>
<dbReference type="SMART" id="SM00450">
    <property type="entry name" value="RHOD"/>
    <property type="match status" value="1"/>
</dbReference>
<dbReference type="Proteomes" id="UP000464214">
    <property type="component" value="Chromosome"/>
</dbReference>
<dbReference type="InterPro" id="IPR050229">
    <property type="entry name" value="GlpE_sulfurtransferase"/>
</dbReference>
<dbReference type="SUPFAM" id="SSF52821">
    <property type="entry name" value="Rhodanese/Cell cycle control phosphatase"/>
    <property type="match status" value="1"/>
</dbReference>
<evidence type="ECO:0000256" key="1">
    <source>
        <dbReference type="SAM" id="SignalP"/>
    </source>
</evidence>